<proteinExistence type="inferred from homology"/>
<name>A0AAE0YJ86_9GAST</name>
<comment type="similarity">
    <text evidence="1">Belongs to the FAM124 family.</text>
</comment>
<accession>A0AAE0YJ86</accession>
<dbReference type="InterPro" id="IPR029380">
    <property type="entry name" value="FAM124"/>
</dbReference>
<feature type="region of interest" description="Disordered" evidence="2">
    <location>
        <begin position="1"/>
        <end position="22"/>
    </location>
</feature>
<organism evidence="4 5">
    <name type="scientific">Elysia crispata</name>
    <name type="common">lettuce slug</name>
    <dbReference type="NCBI Taxonomy" id="231223"/>
    <lineage>
        <taxon>Eukaryota</taxon>
        <taxon>Metazoa</taxon>
        <taxon>Spiralia</taxon>
        <taxon>Lophotrochozoa</taxon>
        <taxon>Mollusca</taxon>
        <taxon>Gastropoda</taxon>
        <taxon>Heterobranchia</taxon>
        <taxon>Euthyneura</taxon>
        <taxon>Panpulmonata</taxon>
        <taxon>Sacoglossa</taxon>
        <taxon>Placobranchoidea</taxon>
        <taxon>Plakobranchidae</taxon>
        <taxon>Elysia</taxon>
    </lineage>
</organism>
<dbReference type="InterPro" id="IPR046365">
    <property type="entry name" value="FAM124_dom"/>
</dbReference>
<comment type="caution">
    <text evidence="4">The sequence shown here is derived from an EMBL/GenBank/DDBJ whole genome shotgun (WGS) entry which is preliminary data.</text>
</comment>
<evidence type="ECO:0000256" key="1">
    <source>
        <dbReference type="ARBA" id="ARBA00006440"/>
    </source>
</evidence>
<dbReference type="Proteomes" id="UP001283361">
    <property type="component" value="Unassembled WGS sequence"/>
</dbReference>
<evidence type="ECO:0000259" key="3">
    <source>
        <dbReference type="Pfam" id="PF15067"/>
    </source>
</evidence>
<sequence>MDDKHNFPAPRPQIKSDRGPNSSKAGVYLTLVVPPGRRKYMCRILKPVVRDIRGLAFVLDVTERADRSEQQEGSQRSNTPSYTVSSQELSAPALAVMLFLPEHSHTSADVTAVRQKFQQFPWRYHHAIQLQSATSSPSLLGQQDFYFLSRQLPLWSVSAGIQQSGARVRFNIFTHRFSAMVEFYRLITNSEMESRKAGFCLFPLTPEHPNGQSSFSSCSENNSSTSIICELALKHCPLVNPFPLSDAHLSFPVNNLESLLNILPTQARCLSKHHYLIHDPDGNSLILFDSKTYPRPANVIQGTSTTLPATNDHNHTQLAMDKSSEHEFSIDSGRYSDFETSSFELETCMSKMVEEVDLLKNGSFCDSSTTSRDYSLHASGQSGRKLAKLERRENKCHHSPPSHCICPRFEPSTPHQPDLNCEVDKTYLCNNRKCTCNNLCEHNSHNGNQTFTTTEPKLYSCGRSEQLHSCKIPRPNLPDQQFCLVQKFKKNVFVADIPSDNRCDFSETEL</sequence>
<evidence type="ECO:0000313" key="4">
    <source>
        <dbReference type="EMBL" id="KAK3747659.1"/>
    </source>
</evidence>
<protein>
    <recommendedName>
        <fullName evidence="3">FAM124 domain-containing protein</fullName>
    </recommendedName>
</protein>
<feature type="domain" description="FAM124" evidence="3">
    <location>
        <begin position="28"/>
        <end position="287"/>
    </location>
</feature>
<reference evidence="4" key="1">
    <citation type="journal article" date="2023" name="G3 (Bethesda)">
        <title>A reference genome for the long-term kleptoplast-retaining sea slug Elysia crispata morphotype clarki.</title>
        <authorList>
            <person name="Eastman K.E."/>
            <person name="Pendleton A.L."/>
            <person name="Shaikh M.A."/>
            <person name="Suttiyut T."/>
            <person name="Ogas R."/>
            <person name="Tomko P."/>
            <person name="Gavelis G."/>
            <person name="Widhalm J.R."/>
            <person name="Wisecaver J.H."/>
        </authorList>
    </citation>
    <scope>NUCLEOTIDE SEQUENCE</scope>
    <source>
        <strain evidence="4">ECLA1</strain>
    </source>
</reference>
<keyword evidence="5" id="KW-1185">Reference proteome</keyword>
<gene>
    <name evidence="4" type="ORF">RRG08_024806</name>
</gene>
<dbReference type="AlphaFoldDB" id="A0AAE0YJ86"/>
<dbReference type="Pfam" id="PF15067">
    <property type="entry name" value="FAM124"/>
    <property type="match status" value="1"/>
</dbReference>
<dbReference type="PANTHER" id="PTHR14715">
    <property type="entry name" value="FAM124 DOMAIN-CONTAINING PROTEIN-RELATED"/>
    <property type="match status" value="1"/>
</dbReference>
<dbReference type="PANTHER" id="PTHR14715:SF6">
    <property type="entry name" value="FAM124 DOMAIN-CONTAINING PROTEIN"/>
    <property type="match status" value="1"/>
</dbReference>
<dbReference type="EMBL" id="JAWDGP010006075">
    <property type="protein sequence ID" value="KAK3747659.1"/>
    <property type="molecule type" value="Genomic_DNA"/>
</dbReference>
<evidence type="ECO:0000313" key="5">
    <source>
        <dbReference type="Proteomes" id="UP001283361"/>
    </source>
</evidence>
<evidence type="ECO:0000256" key="2">
    <source>
        <dbReference type="SAM" id="MobiDB-lite"/>
    </source>
</evidence>